<dbReference type="OrthoDB" id="1918246at2759"/>
<proteinExistence type="predicted"/>
<dbReference type="AlphaFoldDB" id="A0A7J7NM40"/>
<comment type="caution">
    <text evidence="1">The sequence shown here is derived from an EMBL/GenBank/DDBJ whole genome shotgun (WGS) entry which is preliminary data.</text>
</comment>
<reference evidence="1 2" key="1">
    <citation type="journal article" date="2020" name="IScience">
        <title>Genome Sequencing of the Endangered Kingdonia uniflora (Circaeasteraceae, Ranunculales) Reveals Potential Mechanisms of Evolutionary Specialization.</title>
        <authorList>
            <person name="Sun Y."/>
            <person name="Deng T."/>
            <person name="Zhang A."/>
            <person name="Moore M.J."/>
            <person name="Landis J.B."/>
            <person name="Lin N."/>
            <person name="Zhang H."/>
            <person name="Zhang X."/>
            <person name="Huang J."/>
            <person name="Zhang X."/>
            <person name="Sun H."/>
            <person name="Wang H."/>
        </authorList>
    </citation>
    <scope>NUCLEOTIDE SEQUENCE [LARGE SCALE GENOMIC DNA]</scope>
    <source>
        <strain evidence="1">TB1705</strain>
        <tissue evidence="1">Leaf</tissue>
    </source>
</reference>
<gene>
    <name evidence="1" type="ORF">GIB67_011640</name>
</gene>
<dbReference type="EMBL" id="JACGCM010000704">
    <property type="protein sequence ID" value="KAF6168255.1"/>
    <property type="molecule type" value="Genomic_DNA"/>
</dbReference>
<sequence length="125" mass="13739">MKRIVGSYDEGYFKMPILVDKLLIANPGSVIGCSSDPSTLQWTGTCVMFKGSLDGWLNGCKPILGINGCFLKGKYGGVCLSAIYLDGNNGLFPIATYLCRTRAYRVVNKDNFLAQLQLDYPEAKR</sequence>
<accession>A0A7J7NM40</accession>
<name>A0A7J7NM40_9MAGN</name>
<keyword evidence="2" id="KW-1185">Reference proteome</keyword>
<organism evidence="1 2">
    <name type="scientific">Kingdonia uniflora</name>
    <dbReference type="NCBI Taxonomy" id="39325"/>
    <lineage>
        <taxon>Eukaryota</taxon>
        <taxon>Viridiplantae</taxon>
        <taxon>Streptophyta</taxon>
        <taxon>Embryophyta</taxon>
        <taxon>Tracheophyta</taxon>
        <taxon>Spermatophyta</taxon>
        <taxon>Magnoliopsida</taxon>
        <taxon>Ranunculales</taxon>
        <taxon>Circaeasteraceae</taxon>
        <taxon>Kingdonia</taxon>
    </lineage>
</organism>
<protein>
    <submittedName>
        <fullName evidence="1">Uncharacterized protein</fullName>
    </submittedName>
</protein>
<dbReference type="Proteomes" id="UP000541444">
    <property type="component" value="Unassembled WGS sequence"/>
</dbReference>
<dbReference type="PANTHER" id="PTHR31973">
    <property type="entry name" value="POLYPROTEIN, PUTATIVE-RELATED"/>
    <property type="match status" value="1"/>
</dbReference>
<dbReference type="PROSITE" id="PS51257">
    <property type="entry name" value="PROKAR_LIPOPROTEIN"/>
    <property type="match status" value="1"/>
</dbReference>
<evidence type="ECO:0000313" key="1">
    <source>
        <dbReference type="EMBL" id="KAF6168255.1"/>
    </source>
</evidence>
<evidence type="ECO:0000313" key="2">
    <source>
        <dbReference type="Proteomes" id="UP000541444"/>
    </source>
</evidence>
<dbReference type="PANTHER" id="PTHR31973:SF187">
    <property type="entry name" value="MUTATOR TRANSPOSASE MUDRA PROTEIN"/>
    <property type="match status" value="1"/>
</dbReference>